<comment type="caution">
    <text evidence="1">The sequence shown here is derived from an EMBL/GenBank/DDBJ whole genome shotgun (WGS) entry which is preliminary data.</text>
</comment>
<dbReference type="Proteomes" id="UP001149074">
    <property type="component" value="Unassembled WGS sequence"/>
</dbReference>
<dbReference type="AlphaFoldDB" id="A0A9W9EIC0"/>
<evidence type="ECO:0000313" key="2">
    <source>
        <dbReference type="Proteomes" id="UP001149074"/>
    </source>
</evidence>
<organism evidence="1 2">
    <name type="scientific">Penicillium argentinense</name>
    <dbReference type="NCBI Taxonomy" id="1131581"/>
    <lineage>
        <taxon>Eukaryota</taxon>
        <taxon>Fungi</taxon>
        <taxon>Dikarya</taxon>
        <taxon>Ascomycota</taxon>
        <taxon>Pezizomycotina</taxon>
        <taxon>Eurotiomycetes</taxon>
        <taxon>Eurotiomycetidae</taxon>
        <taxon>Eurotiales</taxon>
        <taxon>Aspergillaceae</taxon>
        <taxon>Penicillium</taxon>
    </lineage>
</organism>
<dbReference type="Pfam" id="PF17784">
    <property type="entry name" value="Sulfotransfer_4"/>
    <property type="match status" value="1"/>
</dbReference>
<dbReference type="InterPro" id="IPR040632">
    <property type="entry name" value="Sulfotransfer_4"/>
</dbReference>
<dbReference type="Gene3D" id="3.40.50.300">
    <property type="entry name" value="P-loop containing nucleotide triphosphate hydrolases"/>
    <property type="match status" value="1"/>
</dbReference>
<dbReference type="RefSeq" id="XP_056468875.1">
    <property type="nucleotide sequence ID" value="XM_056623887.1"/>
</dbReference>
<dbReference type="EMBL" id="JAPQKI010000011">
    <property type="protein sequence ID" value="KAJ5082353.1"/>
    <property type="molecule type" value="Genomic_DNA"/>
</dbReference>
<proteinExistence type="predicted"/>
<dbReference type="GeneID" id="81362866"/>
<dbReference type="OrthoDB" id="408152at2759"/>
<protein>
    <submittedName>
        <fullName evidence="1">NAD dependent epimerase/dehydratase</fullName>
    </submittedName>
</protein>
<name>A0A9W9EIC0_9EURO</name>
<dbReference type="PANTHER" id="PTHR36978:SF3">
    <property type="entry name" value="P-LOOP CONTAINING NUCLEOSIDE TRIPHOSPHATE HYDROLASE PROTEIN"/>
    <property type="match status" value="1"/>
</dbReference>
<accession>A0A9W9EIC0</accession>
<reference evidence="1" key="2">
    <citation type="journal article" date="2023" name="IMA Fungus">
        <title>Comparative genomic study of the Penicillium genus elucidates a diverse pangenome and 15 lateral gene transfer events.</title>
        <authorList>
            <person name="Petersen C."/>
            <person name="Sorensen T."/>
            <person name="Nielsen M.R."/>
            <person name="Sondergaard T.E."/>
            <person name="Sorensen J.L."/>
            <person name="Fitzpatrick D.A."/>
            <person name="Frisvad J.C."/>
            <person name="Nielsen K.L."/>
        </authorList>
    </citation>
    <scope>NUCLEOTIDE SEQUENCE</scope>
    <source>
        <strain evidence="1">IBT 30761</strain>
    </source>
</reference>
<reference evidence="1" key="1">
    <citation type="submission" date="2022-11" db="EMBL/GenBank/DDBJ databases">
        <authorList>
            <person name="Petersen C."/>
        </authorList>
    </citation>
    <scope>NUCLEOTIDE SEQUENCE</scope>
    <source>
        <strain evidence="1">IBT 30761</strain>
    </source>
</reference>
<dbReference type="SUPFAM" id="SSF52540">
    <property type="entry name" value="P-loop containing nucleoside triphosphate hydrolases"/>
    <property type="match status" value="1"/>
</dbReference>
<evidence type="ECO:0000313" key="1">
    <source>
        <dbReference type="EMBL" id="KAJ5082353.1"/>
    </source>
</evidence>
<dbReference type="PANTHER" id="PTHR36978">
    <property type="entry name" value="P-LOOP CONTAINING NUCLEOTIDE TRIPHOSPHATE HYDROLASE"/>
    <property type="match status" value="1"/>
</dbReference>
<keyword evidence="2" id="KW-1185">Reference proteome</keyword>
<sequence>MGPPIEIKSWTKILQYWAKGDPQARETTKRLMRHRLNGYTAVTDAPCSQLVPELLEIYPDAKVICNVRDPEAWAKSLAQIWSLALMWFLRGVLLPLPSMRHFPSYISLLSVQWRNLYGQNSEDHGVNTYKRLG</sequence>
<dbReference type="InterPro" id="IPR027417">
    <property type="entry name" value="P-loop_NTPase"/>
</dbReference>
<gene>
    <name evidence="1" type="ORF">N7532_011396</name>
</gene>